<evidence type="ECO:0000259" key="2">
    <source>
        <dbReference type="Pfam" id="PF15729"/>
    </source>
</evidence>
<evidence type="ECO:0000313" key="3">
    <source>
        <dbReference type="EMBL" id="KAK1165559.1"/>
    </source>
</evidence>
<evidence type="ECO:0000313" key="4">
    <source>
        <dbReference type="Proteomes" id="UP001230051"/>
    </source>
</evidence>
<dbReference type="Pfam" id="PF15729">
    <property type="entry name" value="CTSRT"/>
    <property type="match status" value="1"/>
</dbReference>
<dbReference type="AlphaFoldDB" id="A0AAD8G6A4"/>
<keyword evidence="4" id="KW-1185">Reference proteome</keyword>
<dbReference type="Proteomes" id="UP001230051">
    <property type="component" value="Unassembled WGS sequence"/>
</dbReference>
<dbReference type="InterPro" id="IPR048363">
    <property type="entry name" value="CTSRT_C2"/>
</dbReference>
<dbReference type="InterPro" id="IPR031462">
    <property type="entry name" value="CTSRT"/>
</dbReference>
<accession>A0AAD8G6A4</accession>
<reference evidence="3" key="1">
    <citation type="submission" date="2022-02" db="EMBL/GenBank/DDBJ databases">
        <title>Atlantic sturgeon de novo genome assembly.</title>
        <authorList>
            <person name="Stock M."/>
            <person name="Klopp C."/>
            <person name="Guiguen Y."/>
            <person name="Cabau C."/>
            <person name="Parinello H."/>
            <person name="Santidrian Yebra-Pimentel E."/>
            <person name="Kuhl H."/>
            <person name="Dirks R.P."/>
            <person name="Guessner J."/>
            <person name="Wuertz S."/>
            <person name="Du K."/>
            <person name="Schartl M."/>
        </authorList>
    </citation>
    <scope>NUCLEOTIDE SEQUENCE</scope>
    <source>
        <strain evidence="3">STURGEONOMICS-FGT-2020</strain>
        <tissue evidence="3">Whole blood</tissue>
    </source>
</reference>
<name>A0AAD8G6A4_ACIOX</name>
<dbReference type="EMBL" id="JAGXEW010000012">
    <property type="protein sequence ID" value="KAK1165559.1"/>
    <property type="molecule type" value="Genomic_DNA"/>
</dbReference>
<dbReference type="PANTHER" id="PTHR21665:SF2">
    <property type="entry name" value="CATION CHANNEL SPERM-ASSOCIATED TARGETING SUBUNIT TAU"/>
    <property type="match status" value="1"/>
</dbReference>
<protein>
    <submittedName>
        <fullName evidence="3">C2 calcium-dependent domain-containing protein 6</fullName>
    </submittedName>
</protein>
<feature type="region of interest" description="Disordered" evidence="1">
    <location>
        <begin position="1"/>
        <end position="41"/>
    </location>
</feature>
<proteinExistence type="predicted"/>
<organism evidence="3 4">
    <name type="scientific">Acipenser oxyrinchus oxyrinchus</name>
    <dbReference type="NCBI Taxonomy" id="40147"/>
    <lineage>
        <taxon>Eukaryota</taxon>
        <taxon>Metazoa</taxon>
        <taxon>Chordata</taxon>
        <taxon>Craniata</taxon>
        <taxon>Vertebrata</taxon>
        <taxon>Euteleostomi</taxon>
        <taxon>Actinopterygii</taxon>
        <taxon>Chondrostei</taxon>
        <taxon>Acipenseriformes</taxon>
        <taxon>Acipenseridae</taxon>
        <taxon>Acipenser</taxon>
    </lineage>
</organism>
<evidence type="ECO:0000256" key="1">
    <source>
        <dbReference type="SAM" id="MobiDB-lite"/>
    </source>
</evidence>
<feature type="domain" description="Cation channel sperm-associated targeting subunit tau C2" evidence="2">
    <location>
        <begin position="77"/>
        <end position="191"/>
    </location>
</feature>
<feature type="compositionally biased region" description="Low complexity" evidence="1">
    <location>
        <begin position="20"/>
        <end position="32"/>
    </location>
</feature>
<sequence length="203" mass="22387">MAAGGRQCSSTVVPEKPGDVVSPSQSQLLSVPASGHAPEKHKSSILLKLLKKSSKQDAEVEEEGPDVLAEDDVPHQIPIGEPAGCLAVNIRQCKEFTKHSPLKKSTLGFIRICIGNVVKCSMPHLCKESRSAKSEVHLRFDEWKYIVVQVPKRRADDRNKLVVELIGYESDGGLARLFGKTTLNLIEIIQVSYSSNKIYNIVW</sequence>
<dbReference type="PANTHER" id="PTHR21665">
    <property type="entry name" value="CATION CHANNEL SPERM-ASSOCIATED TARGETING SUBUNIT TAU"/>
    <property type="match status" value="1"/>
</dbReference>
<comment type="caution">
    <text evidence="3">The sequence shown here is derived from an EMBL/GenBank/DDBJ whole genome shotgun (WGS) entry which is preliminary data.</text>
</comment>
<gene>
    <name evidence="3" type="primary">C2CD6</name>
    <name evidence="3" type="ORF">AOXY_G14129</name>
</gene>